<gene>
    <name evidence="1" type="ORF">PMEL1_00244</name>
</gene>
<protein>
    <submittedName>
        <fullName evidence="1">Uncharacterized protein</fullName>
    </submittedName>
</protein>
<name>A0A250KFM4_9BACT</name>
<evidence type="ECO:0000313" key="2">
    <source>
        <dbReference type="Proteomes" id="UP000267517"/>
    </source>
</evidence>
<organism evidence="1 2">
    <name type="scientific">Prevotella melaninogenica</name>
    <dbReference type="NCBI Taxonomy" id="28132"/>
    <lineage>
        <taxon>Bacteria</taxon>
        <taxon>Pseudomonadati</taxon>
        <taxon>Bacteroidota</taxon>
        <taxon>Bacteroidia</taxon>
        <taxon>Bacteroidales</taxon>
        <taxon>Prevotellaceae</taxon>
        <taxon>Prevotella</taxon>
    </lineage>
</organism>
<proteinExistence type="predicted"/>
<dbReference type="EMBL" id="AP018049">
    <property type="protein sequence ID" value="BBA28352.1"/>
    <property type="molecule type" value="Genomic_DNA"/>
</dbReference>
<reference evidence="1 2" key="1">
    <citation type="submission" date="2017-05" db="EMBL/GenBank/DDBJ databases">
        <title>whole genome sequence of Prevotella melaninogenica GAI 07411.</title>
        <authorList>
            <person name="Kondo Y."/>
            <person name="Hoshino T."/>
        </authorList>
    </citation>
    <scope>NUCLEOTIDE SEQUENCE [LARGE SCALE GENOMIC DNA]</scope>
    <source>
        <strain evidence="1 2">GAI 07411</strain>
    </source>
</reference>
<sequence length="35" mass="3953">MILPLNAQTGNRIKTNILTWHDYALLDSLTKGDKP</sequence>
<accession>A0A250KFM4</accession>
<dbReference type="AlphaFoldDB" id="A0A250KFM4"/>
<evidence type="ECO:0000313" key="1">
    <source>
        <dbReference type="EMBL" id="BBA28352.1"/>
    </source>
</evidence>
<dbReference type="Proteomes" id="UP000267517">
    <property type="component" value="Chromosome I"/>
</dbReference>